<protein>
    <submittedName>
        <fullName evidence="3">Sec1 family domain-containing protein 2</fullName>
    </submittedName>
</protein>
<evidence type="ECO:0000256" key="1">
    <source>
        <dbReference type="ARBA" id="ARBA00009884"/>
    </source>
</evidence>
<evidence type="ECO:0000313" key="2">
    <source>
        <dbReference type="Proteomes" id="UP000694920"/>
    </source>
</evidence>
<dbReference type="KEGG" id="ccin:107263523"/>
<dbReference type="GeneID" id="107263523"/>
<comment type="similarity">
    <text evidence="1">Belongs to the STXBP/unc-18/SEC1 family.</text>
</comment>
<dbReference type="InterPro" id="IPR001619">
    <property type="entry name" value="Sec1-like"/>
</dbReference>
<sequence length="663" mass="74444">MDTVNQLQAFANTCWKDIFFQIRDAAVYIDHSAAECLHWYQGDKGFLLLKEAGAVSVHELAMYNFHYTTVTDSSKAVLIYTSTDPLFYQRTLKLIIEKNTFNCCVVVCAVHSSILNYTSLSEIGEDDSYDKLKKDILSWMNFRNPLQDCHVDIMFRPIFTASINKNVFITPPFGDLMPPVDVSMIKNFEVEVDFLVSSFHSLCTCLNVKDDIFAIGKLSEYAAEKLEKLPSAIDRRKNLVGQNGVSIILVDRTLDLCTATSYNTESLLGRILSTLPHLPHHRNDVAVNMSQICPEMEESSSLESIPGCLASADTHMMEILIAKKQKDVLLSLNKLLTEMAMVKESPKTRLATRVSVHSLEKLLHKFRNIENIEILEKSSKHLQQIIAVIQALKSNKTAQLELLISLEKLILQNLAASRDSSSILAQLSNIIKTRSTRGLDMEHLLVLLTHIYALAGTEVRFATQQEKQLEHTLADAFFEDIKKYDEILNGDQMSIYHQTLLLMGATDGEKAQKSTQKMAEYILHLLRGIGNQRQSLANYESLMIKPSPQELAQSRGIIERLTTDLLDPAKEEIQDIQGKTTSLISAGFNLLLKGRTKLHPSDNPWIIIYVLGGITAEEARLVESIVSLHGPRSPRITLAGSRLLSPLDVMNKVLLSNVDIFQN</sequence>
<keyword evidence="2" id="KW-1185">Reference proteome</keyword>
<evidence type="ECO:0000313" key="3">
    <source>
        <dbReference type="RefSeq" id="XP_015586357.1"/>
    </source>
</evidence>
<dbReference type="RefSeq" id="XP_015586357.1">
    <property type="nucleotide sequence ID" value="XM_015730871.2"/>
</dbReference>
<name>A0AAJ7FDG3_CEPCN</name>
<dbReference type="PANTHER" id="PTHR11679">
    <property type="entry name" value="VESICLE PROTEIN SORTING-ASSOCIATED"/>
    <property type="match status" value="1"/>
</dbReference>
<dbReference type="GO" id="GO:0016192">
    <property type="term" value="P:vesicle-mediated transport"/>
    <property type="evidence" value="ECO:0007669"/>
    <property type="project" value="InterPro"/>
</dbReference>
<reference evidence="3" key="1">
    <citation type="submission" date="2025-08" db="UniProtKB">
        <authorList>
            <consortium name="RefSeq"/>
        </authorList>
    </citation>
    <scope>IDENTIFICATION</scope>
</reference>
<accession>A0AAJ7FDG3</accession>
<dbReference type="SUPFAM" id="SSF56815">
    <property type="entry name" value="Sec1/munc18-like (SM) proteins"/>
    <property type="match status" value="1"/>
</dbReference>
<organism evidence="2 3">
    <name type="scientific">Cephus cinctus</name>
    <name type="common">Wheat stem sawfly</name>
    <dbReference type="NCBI Taxonomy" id="211228"/>
    <lineage>
        <taxon>Eukaryota</taxon>
        <taxon>Metazoa</taxon>
        <taxon>Ecdysozoa</taxon>
        <taxon>Arthropoda</taxon>
        <taxon>Hexapoda</taxon>
        <taxon>Insecta</taxon>
        <taxon>Pterygota</taxon>
        <taxon>Neoptera</taxon>
        <taxon>Endopterygota</taxon>
        <taxon>Hymenoptera</taxon>
        <taxon>Cephoidea</taxon>
        <taxon>Cephidae</taxon>
        <taxon>Cephus</taxon>
    </lineage>
</organism>
<dbReference type="Proteomes" id="UP000694920">
    <property type="component" value="Unplaced"/>
</dbReference>
<gene>
    <name evidence="3" type="primary">LOC107263523</name>
</gene>
<proteinExistence type="inferred from homology"/>
<dbReference type="InterPro" id="IPR036045">
    <property type="entry name" value="Sec1-like_sf"/>
</dbReference>
<dbReference type="AlphaFoldDB" id="A0AAJ7FDG3"/>